<keyword evidence="3" id="KW-1185">Reference proteome</keyword>
<dbReference type="OrthoDB" id="959050at2"/>
<dbReference type="Proteomes" id="UP000192796">
    <property type="component" value="Unassembled WGS sequence"/>
</dbReference>
<name>A0A1V9FRP1_9BACT</name>
<dbReference type="AlphaFoldDB" id="A0A1V9FRP1"/>
<dbReference type="EMBL" id="LVYD01000058">
    <property type="protein sequence ID" value="OQP61012.1"/>
    <property type="molecule type" value="Genomic_DNA"/>
</dbReference>
<sequence>MYLEINGDRLISDIQKDFCAVYPFLKIEFFKNGQVRRDRYPLNKLIPATQPVKNAWYSKKDNGQLDFNDAMTVTEFETALMEHFGLAAQVFRRSGNLWLETTITDYWTLKQQNEHGREITVGRHHTENNNNPDYELNRDPNP</sequence>
<evidence type="ECO:0000313" key="3">
    <source>
        <dbReference type="Proteomes" id="UP000192796"/>
    </source>
</evidence>
<evidence type="ECO:0000256" key="1">
    <source>
        <dbReference type="SAM" id="MobiDB-lite"/>
    </source>
</evidence>
<comment type="caution">
    <text evidence="2">The sequence shown here is derived from an EMBL/GenBank/DDBJ whole genome shotgun (WGS) entry which is preliminary data.</text>
</comment>
<gene>
    <name evidence="2" type="ORF">A3860_04630</name>
</gene>
<proteinExistence type="predicted"/>
<reference evidence="2 3" key="1">
    <citation type="submission" date="2016-03" db="EMBL/GenBank/DDBJ databases">
        <title>Niastella vici sp. nov., isolated from farmland soil.</title>
        <authorList>
            <person name="Chen L."/>
            <person name="Wang D."/>
            <person name="Yang S."/>
            <person name="Wang G."/>
        </authorList>
    </citation>
    <scope>NUCLEOTIDE SEQUENCE [LARGE SCALE GENOMIC DNA]</scope>
    <source>
        <strain evidence="2 3">DJ57</strain>
    </source>
</reference>
<dbReference type="RefSeq" id="WP_081151147.1">
    <property type="nucleotide sequence ID" value="NZ_LVYD01000058.1"/>
</dbReference>
<feature type="compositionally biased region" description="Basic and acidic residues" evidence="1">
    <location>
        <begin position="118"/>
        <end position="127"/>
    </location>
</feature>
<evidence type="ECO:0000313" key="2">
    <source>
        <dbReference type="EMBL" id="OQP61012.1"/>
    </source>
</evidence>
<feature type="region of interest" description="Disordered" evidence="1">
    <location>
        <begin position="118"/>
        <end position="142"/>
    </location>
</feature>
<accession>A0A1V9FRP1</accession>
<protein>
    <submittedName>
        <fullName evidence="2">Uncharacterized protein</fullName>
    </submittedName>
</protein>
<organism evidence="2 3">
    <name type="scientific">Niastella vici</name>
    <dbReference type="NCBI Taxonomy" id="1703345"/>
    <lineage>
        <taxon>Bacteria</taxon>
        <taxon>Pseudomonadati</taxon>
        <taxon>Bacteroidota</taxon>
        <taxon>Chitinophagia</taxon>
        <taxon>Chitinophagales</taxon>
        <taxon>Chitinophagaceae</taxon>
        <taxon>Niastella</taxon>
    </lineage>
</organism>